<comment type="similarity">
    <text evidence="1">Belongs to the protein-tyrosine phosphatase family. Non-receptor class dual specificity subfamily.</text>
</comment>
<dbReference type="InterPro" id="IPR020422">
    <property type="entry name" value="TYR_PHOSPHATASE_DUAL_dom"/>
</dbReference>
<evidence type="ECO:0000256" key="3">
    <source>
        <dbReference type="ARBA" id="ARBA00022801"/>
    </source>
</evidence>
<evidence type="ECO:0000259" key="7">
    <source>
        <dbReference type="PROSITE" id="PS50056"/>
    </source>
</evidence>
<feature type="region of interest" description="Disordered" evidence="5">
    <location>
        <begin position="896"/>
        <end position="985"/>
    </location>
</feature>
<dbReference type="CDD" id="cd02961">
    <property type="entry name" value="PDI_a_family"/>
    <property type="match status" value="2"/>
</dbReference>
<dbReference type="PROSITE" id="PS51352">
    <property type="entry name" value="THIOREDOXIN_2"/>
    <property type="match status" value="1"/>
</dbReference>
<dbReference type="Pfam" id="PF00085">
    <property type="entry name" value="Thioredoxin"/>
    <property type="match status" value="2"/>
</dbReference>
<dbReference type="GO" id="GO:0008330">
    <property type="term" value="F:protein tyrosine/threonine phosphatase activity"/>
    <property type="evidence" value="ECO:0007669"/>
    <property type="project" value="TreeGrafter"/>
</dbReference>
<feature type="compositionally biased region" description="Acidic residues" evidence="5">
    <location>
        <begin position="720"/>
        <end position="733"/>
    </location>
</feature>
<proteinExistence type="inferred from homology"/>
<feature type="region of interest" description="Disordered" evidence="5">
    <location>
        <begin position="791"/>
        <end position="841"/>
    </location>
</feature>
<dbReference type="GO" id="GO:0017017">
    <property type="term" value="F:MAP kinase tyrosine/serine/threonine phosphatase activity"/>
    <property type="evidence" value="ECO:0007669"/>
    <property type="project" value="TreeGrafter"/>
</dbReference>
<dbReference type="PANTHER" id="PTHR10159:SF519">
    <property type="entry name" value="DUAL SPECIFICITY PROTEIN PHOSPHATASE MPK3"/>
    <property type="match status" value="1"/>
</dbReference>
<protein>
    <recommendedName>
        <fullName evidence="2">protein-tyrosine-phosphatase</fullName>
        <ecNumber evidence="2">3.1.3.48</ecNumber>
    </recommendedName>
</protein>
<feature type="domain" description="Thioredoxin" evidence="8">
    <location>
        <begin position="58"/>
        <end position="200"/>
    </location>
</feature>
<dbReference type="GO" id="GO:0005737">
    <property type="term" value="C:cytoplasm"/>
    <property type="evidence" value="ECO:0007669"/>
    <property type="project" value="TreeGrafter"/>
</dbReference>
<dbReference type="SUPFAM" id="SSF52833">
    <property type="entry name" value="Thioredoxin-like"/>
    <property type="match status" value="2"/>
</dbReference>
<dbReference type="SUPFAM" id="SSF52799">
    <property type="entry name" value="(Phosphotyrosine protein) phosphatases II"/>
    <property type="match status" value="1"/>
</dbReference>
<evidence type="ECO:0000313" key="10">
    <source>
        <dbReference type="Proteomes" id="UP000186817"/>
    </source>
</evidence>
<sequence>MVHEAVLQHGIEIAHSPMVMEAVSFLKVGPALQALSDAGHSMAHWVGDHLPSVGGHPDPASDVAPRLAAPRKQEAEDAMGAAAAAPAAVVPEEHWGGGRMVEFFAQSCPHCQHLEPIWSEASQKWLTEHPGKEADAVHWEQKECYGEGWGEGRDHDECMQEGVHSFPTVRFYSKSGKKFADFTEERTAAKLLGFAEQHATPRERPAPLEETRMEQPVIAALTPAAPTANAAASPVKVIEYVAKSCPHCQSMEPLWKECFAQGWVPGKDLEECKRSNIEGFPTLKIFGGTSPAAGEEFSGPRSVPNILSWVQPHGQGVPLPPALDGDSASVHLLPPHKAFNWIHDGSVLVFDVTACGEGSKGPAEVPWRLQEGGLVPYGFATLLPGLPDEAKARVFEALVDDFFGPSEVPDLAIVFETPRPGPKAKASPGQAMAQWILRNKARPHQVFLVDRDEYAKKYQGLQDAAGTERLTVPSEIVEDGLYLGPLQTATSSAVLNGLAITHVLSVIDHSVPLPGDARVEHLSLCIEDHPDADLYPVLQKALPWLLAAFAETPGARVLVHCAQGRSRSASVVIAWLMCVKRVLERERKSGSAALFGAVMGSVKQLRPSIQPNYGFASALENLFYDEGALAPLLMGMEVFFGQAPHWTGGCRQRQRRAGRCRAGQCRAAFCRRALRSGADSSLAQRGQGAIPLSMWRWRDVSAQEYPESCGAALEGIGEHTEEEEEEGEEEEEEARWGGLLSSRINCSQEKEEAAAGNFEARELGAGSNRPRLLTEEEAQALWQRGAFIPPAVRNKRQSRQAPWQRDRSAEDMGERARDRTPPRVSRRPSQQLTPQHRIRQPSHGCGCARLQEHQLQQPTCRTHQCTAGCPCYTAQLWQQGCACQSCQHPRCSFQDAPHHSGPNEEQEFTPRMLAPSPQGRCDPPKRARRTPAVAHPTSKPWNQRPSYSEGLPNEGQFSSSWDEWRDGEAKSPTGSAAPVTRDAREPANEMTGHIRTPRLATPCPAAQQPATWPPAAQAPCMQSAQQLHSELGKEAVPLLRRRLTSPREDAWHCLEYPRTAFAPQPLPDLPDGAGAGGRTWLALEQILDSELFHLQNWLLDATGAGPTTCLRTAVSCLRGILLNVRKVGSEVVSILIAFWLPSSALKEELEELSEEAVLEERCRSLQGELDGGEAQLRLLSQAEEQAFLGEESPAGSSATAAQRGPSLAKKAPLEAALQLRSEVRDARHRADVVRALLAGRSGKDKAIPEFIVGGEYEHVDTDRDGPQIPRAAVDASRLGKAMTQVRTLAYQVGPLKFVETDWFQGVVGFRLSAKASGVPGGLVIIWNIVTCYQQYTRGDNDFLEKSQLIILPGNSADVELFVEF</sequence>
<feature type="region of interest" description="Disordered" evidence="5">
    <location>
        <begin position="717"/>
        <end position="736"/>
    </location>
</feature>
<evidence type="ECO:0000259" key="8">
    <source>
        <dbReference type="PROSITE" id="PS51352"/>
    </source>
</evidence>
<gene>
    <name evidence="9" type="primary">PHS1</name>
    <name evidence="9" type="ORF">AK812_SmicGene36925</name>
</gene>
<evidence type="ECO:0000313" key="9">
    <source>
        <dbReference type="EMBL" id="OLP82420.1"/>
    </source>
</evidence>
<reference evidence="9 10" key="1">
    <citation type="submission" date="2016-02" db="EMBL/GenBank/DDBJ databases">
        <title>Genome analysis of coral dinoflagellate symbionts highlights evolutionary adaptations to a symbiotic lifestyle.</title>
        <authorList>
            <person name="Aranda M."/>
            <person name="Li Y."/>
            <person name="Liew Y.J."/>
            <person name="Baumgarten S."/>
            <person name="Simakov O."/>
            <person name="Wilson M."/>
            <person name="Piel J."/>
            <person name="Ashoor H."/>
            <person name="Bougouffa S."/>
            <person name="Bajic V.B."/>
            <person name="Ryu T."/>
            <person name="Ravasi T."/>
            <person name="Bayer T."/>
            <person name="Micklem G."/>
            <person name="Kim H."/>
            <person name="Bhak J."/>
            <person name="Lajeunesse T.C."/>
            <person name="Voolstra C.R."/>
        </authorList>
    </citation>
    <scope>NUCLEOTIDE SEQUENCE [LARGE SCALE GENOMIC DNA]</scope>
    <source>
        <strain evidence="9 10">CCMP2467</strain>
    </source>
</reference>
<dbReference type="OrthoDB" id="409531at2759"/>
<keyword evidence="10" id="KW-1185">Reference proteome</keyword>
<keyword evidence="4" id="KW-0904">Protein phosphatase</keyword>
<dbReference type="Gene3D" id="3.90.190.10">
    <property type="entry name" value="Protein tyrosine phosphatase superfamily"/>
    <property type="match status" value="1"/>
</dbReference>
<dbReference type="Gene3D" id="3.40.30.10">
    <property type="entry name" value="Glutaredoxin"/>
    <property type="match status" value="2"/>
</dbReference>
<dbReference type="Pfam" id="PF00782">
    <property type="entry name" value="DSPc"/>
    <property type="match status" value="1"/>
</dbReference>
<dbReference type="PANTHER" id="PTHR10159">
    <property type="entry name" value="DUAL SPECIFICITY PROTEIN PHOSPHATASE"/>
    <property type="match status" value="1"/>
</dbReference>
<comment type="caution">
    <text evidence="9">The sequence shown here is derived from an EMBL/GenBank/DDBJ whole genome shotgun (WGS) entry which is preliminary data.</text>
</comment>
<evidence type="ECO:0000256" key="2">
    <source>
        <dbReference type="ARBA" id="ARBA00013064"/>
    </source>
</evidence>
<evidence type="ECO:0000259" key="6">
    <source>
        <dbReference type="PROSITE" id="PS50054"/>
    </source>
</evidence>
<dbReference type="CDD" id="cd14498">
    <property type="entry name" value="DSP"/>
    <property type="match status" value="1"/>
</dbReference>
<dbReference type="PROSITE" id="PS00383">
    <property type="entry name" value="TYR_PHOSPHATASE_1"/>
    <property type="match status" value="1"/>
</dbReference>
<dbReference type="InterPro" id="IPR036249">
    <property type="entry name" value="Thioredoxin-like_sf"/>
</dbReference>
<dbReference type="SMART" id="SM00195">
    <property type="entry name" value="DSPc"/>
    <property type="match status" value="1"/>
</dbReference>
<dbReference type="InterPro" id="IPR013766">
    <property type="entry name" value="Thioredoxin_domain"/>
</dbReference>
<feature type="compositionally biased region" description="Basic and acidic residues" evidence="5">
    <location>
        <begin position="804"/>
        <end position="821"/>
    </location>
</feature>
<dbReference type="GO" id="GO:0043409">
    <property type="term" value="P:negative regulation of MAPK cascade"/>
    <property type="evidence" value="ECO:0007669"/>
    <property type="project" value="TreeGrafter"/>
</dbReference>
<dbReference type="Proteomes" id="UP000186817">
    <property type="component" value="Unassembled WGS sequence"/>
</dbReference>
<accession>A0A1Q9CHM1</accession>
<dbReference type="PROSITE" id="PS50054">
    <property type="entry name" value="TYR_PHOSPHATASE_DUAL"/>
    <property type="match status" value="1"/>
</dbReference>
<feature type="domain" description="Tyrosine-protein phosphatase" evidence="6">
    <location>
        <begin position="472"/>
        <end position="628"/>
    </location>
</feature>
<feature type="domain" description="Tyrosine specific protein phosphatases" evidence="7">
    <location>
        <begin position="532"/>
        <end position="609"/>
    </location>
</feature>
<name>A0A1Q9CHM1_SYMMI</name>
<dbReference type="PROSITE" id="PS50056">
    <property type="entry name" value="TYR_PHOSPHATASE_2"/>
    <property type="match status" value="1"/>
</dbReference>
<organism evidence="9 10">
    <name type="scientific">Symbiodinium microadriaticum</name>
    <name type="common">Dinoflagellate</name>
    <name type="synonym">Zooxanthella microadriatica</name>
    <dbReference type="NCBI Taxonomy" id="2951"/>
    <lineage>
        <taxon>Eukaryota</taxon>
        <taxon>Sar</taxon>
        <taxon>Alveolata</taxon>
        <taxon>Dinophyceae</taxon>
        <taxon>Suessiales</taxon>
        <taxon>Symbiodiniaceae</taxon>
        <taxon>Symbiodinium</taxon>
    </lineage>
</organism>
<keyword evidence="3" id="KW-0378">Hydrolase</keyword>
<dbReference type="GO" id="GO:0033550">
    <property type="term" value="F:MAP kinase tyrosine phosphatase activity"/>
    <property type="evidence" value="ECO:0007669"/>
    <property type="project" value="TreeGrafter"/>
</dbReference>
<evidence type="ECO:0000256" key="1">
    <source>
        <dbReference type="ARBA" id="ARBA00008601"/>
    </source>
</evidence>
<feature type="region of interest" description="Disordered" evidence="5">
    <location>
        <begin position="1189"/>
        <end position="1209"/>
    </location>
</feature>
<dbReference type="EC" id="3.1.3.48" evidence="2"/>
<evidence type="ECO:0000256" key="4">
    <source>
        <dbReference type="ARBA" id="ARBA00022912"/>
    </source>
</evidence>
<dbReference type="InterPro" id="IPR000387">
    <property type="entry name" value="Tyr_Pase_dom"/>
</dbReference>
<dbReference type="InterPro" id="IPR016130">
    <property type="entry name" value="Tyr_Pase_AS"/>
</dbReference>
<dbReference type="InterPro" id="IPR029021">
    <property type="entry name" value="Prot-tyrosine_phosphatase-like"/>
</dbReference>
<dbReference type="InterPro" id="IPR000340">
    <property type="entry name" value="Dual-sp_phosphatase_cat-dom"/>
</dbReference>
<evidence type="ECO:0000256" key="5">
    <source>
        <dbReference type="SAM" id="MobiDB-lite"/>
    </source>
</evidence>
<dbReference type="EMBL" id="LSRX01001194">
    <property type="protein sequence ID" value="OLP82420.1"/>
    <property type="molecule type" value="Genomic_DNA"/>
</dbReference>